<gene>
    <name evidence="2" type="ORF">BN2614_LOCUS1</name>
</gene>
<feature type="region of interest" description="Disordered" evidence="1">
    <location>
        <begin position="105"/>
        <end position="124"/>
    </location>
</feature>
<sequence length="124" mass="12651">MVLAVDRCHPVSLVTGAGGGSGRPRQLLGAVGCPPRSPGYLKGGKPRDLPGLSRPSPVRRALAPGLVGRDACRSLGSCTCVCLATRPVRDAREGGVNQKGQLRISGLEPLPWGNSAQEGGSMAA</sequence>
<comment type="caution">
    <text evidence="2">The sequence shown here is derived from an EMBL/GenBank/DDBJ whole genome shotgun (WGS) entry which is preliminary data.</text>
</comment>
<dbReference type="Proteomes" id="UP000269945">
    <property type="component" value="Unassembled WGS sequence"/>
</dbReference>
<dbReference type="EMBL" id="CYRY02000309">
    <property type="protein sequence ID" value="VCW49477.1"/>
    <property type="molecule type" value="Genomic_DNA"/>
</dbReference>
<evidence type="ECO:0000313" key="2">
    <source>
        <dbReference type="EMBL" id="VCW49477.1"/>
    </source>
</evidence>
<feature type="region of interest" description="Disordered" evidence="1">
    <location>
        <begin position="35"/>
        <end position="57"/>
    </location>
</feature>
<protein>
    <submittedName>
        <fullName evidence="2">Uncharacterized protein</fullName>
    </submittedName>
</protein>
<evidence type="ECO:0000313" key="3">
    <source>
        <dbReference type="Proteomes" id="UP000269945"/>
    </source>
</evidence>
<evidence type="ECO:0000256" key="1">
    <source>
        <dbReference type="SAM" id="MobiDB-lite"/>
    </source>
</evidence>
<dbReference type="AlphaFoldDB" id="A0A9X9LCT8"/>
<proteinExistence type="predicted"/>
<organism evidence="2 3">
    <name type="scientific">Gulo gulo</name>
    <name type="common">Wolverine</name>
    <name type="synonym">Gluton</name>
    <dbReference type="NCBI Taxonomy" id="48420"/>
    <lineage>
        <taxon>Eukaryota</taxon>
        <taxon>Metazoa</taxon>
        <taxon>Chordata</taxon>
        <taxon>Craniata</taxon>
        <taxon>Vertebrata</taxon>
        <taxon>Euteleostomi</taxon>
        <taxon>Mammalia</taxon>
        <taxon>Eutheria</taxon>
        <taxon>Laurasiatheria</taxon>
        <taxon>Carnivora</taxon>
        <taxon>Caniformia</taxon>
        <taxon>Musteloidea</taxon>
        <taxon>Mustelidae</taxon>
        <taxon>Guloninae</taxon>
        <taxon>Gulo</taxon>
    </lineage>
</organism>
<reference evidence="2 3" key="1">
    <citation type="submission" date="2018-10" db="EMBL/GenBank/DDBJ databases">
        <authorList>
            <person name="Ekblom R."/>
            <person name="Jareborg N."/>
        </authorList>
    </citation>
    <scope>NUCLEOTIDE SEQUENCE [LARGE SCALE GENOMIC DNA]</scope>
    <source>
        <tissue evidence="2">Muscle</tissue>
    </source>
</reference>
<name>A0A9X9LCT8_GULGU</name>
<feature type="non-terminal residue" evidence="2">
    <location>
        <position position="124"/>
    </location>
</feature>
<accession>A0A9X9LCT8</accession>
<keyword evidence="3" id="KW-1185">Reference proteome</keyword>